<accession>R7AJI0</accession>
<dbReference type="PANTHER" id="PTHR23416">
    <property type="entry name" value="SIALIC ACID SYNTHASE-RELATED"/>
    <property type="match status" value="1"/>
</dbReference>
<dbReference type="EMBL" id="CBHH010000018">
    <property type="protein sequence ID" value="CDD55694.1"/>
    <property type="molecule type" value="Genomic_DNA"/>
</dbReference>
<dbReference type="CDD" id="cd04647">
    <property type="entry name" value="LbH_MAT_like"/>
    <property type="match status" value="1"/>
</dbReference>
<dbReference type="SUPFAM" id="SSF51161">
    <property type="entry name" value="Trimeric LpxA-like enzymes"/>
    <property type="match status" value="1"/>
</dbReference>
<protein>
    <submittedName>
        <fullName evidence="3">Uncharacterized protein</fullName>
    </submittedName>
</protein>
<name>R7AJI0_9FIRM</name>
<comment type="caution">
    <text evidence="3">The sequence shown here is derived from an EMBL/GenBank/DDBJ whole genome shotgun (WGS) entry which is preliminary data.</text>
</comment>
<organism evidence="3 4">
    <name type="scientific">Bacteroides pectinophilus CAG:437</name>
    <dbReference type="NCBI Taxonomy" id="1263051"/>
    <lineage>
        <taxon>Bacteria</taxon>
        <taxon>Bacillati</taxon>
        <taxon>Bacillota</taxon>
        <taxon>Clostridia</taxon>
        <taxon>Eubacteriales</taxon>
    </lineage>
</organism>
<dbReference type="AlphaFoldDB" id="R7AJI0"/>
<evidence type="ECO:0000256" key="1">
    <source>
        <dbReference type="ARBA" id="ARBA00022679"/>
    </source>
</evidence>
<proteinExistence type="predicted"/>
<keyword evidence="1" id="KW-0808">Transferase</keyword>
<dbReference type="InterPro" id="IPR011004">
    <property type="entry name" value="Trimer_LpxA-like_sf"/>
</dbReference>
<dbReference type="Proteomes" id="UP000018141">
    <property type="component" value="Unassembled WGS sequence"/>
</dbReference>
<dbReference type="Gene3D" id="2.160.10.10">
    <property type="entry name" value="Hexapeptide repeat proteins"/>
    <property type="match status" value="1"/>
</dbReference>
<evidence type="ECO:0000313" key="4">
    <source>
        <dbReference type="Proteomes" id="UP000018141"/>
    </source>
</evidence>
<evidence type="ECO:0000313" key="3">
    <source>
        <dbReference type="EMBL" id="CDD55694.1"/>
    </source>
</evidence>
<dbReference type="PROSITE" id="PS00101">
    <property type="entry name" value="HEXAPEP_TRANSFERASES"/>
    <property type="match status" value="1"/>
</dbReference>
<dbReference type="InterPro" id="IPR051159">
    <property type="entry name" value="Hexapeptide_acetyltransf"/>
</dbReference>
<reference evidence="3" key="1">
    <citation type="submission" date="2012-11" db="EMBL/GenBank/DDBJ databases">
        <title>Dependencies among metagenomic species, viruses, plasmids and units of genetic variation.</title>
        <authorList>
            <person name="Nielsen H.B."/>
            <person name="Almeida M."/>
            <person name="Juncker A.S."/>
            <person name="Rasmussen S."/>
            <person name="Li J."/>
            <person name="Sunagawa S."/>
            <person name="Plichta D."/>
            <person name="Gautier L."/>
            <person name="Le Chatelier E."/>
            <person name="Peletier E."/>
            <person name="Bonde I."/>
            <person name="Nielsen T."/>
            <person name="Manichanh C."/>
            <person name="Arumugam M."/>
            <person name="Batto J."/>
            <person name="Santos M.B.Q.D."/>
            <person name="Blom N."/>
            <person name="Borruel N."/>
            <person name="Burgdorf K.S."/>
            <person name="Boumezbeur F."/>
            <person name="Casellas F."/>
            <person name="Dore J."/>
            <person name="Guarner F."/>
            <person name="Hansen T."/>
            <person name="Hildebrand F."/>
            <person name="Kaas R.S."/>
            <person name="Kennedy S."/>
            <person name="Kristiansen K."/>
            <person name="Kultima J.R."/>
            <person name="Leonard P."/>
            <person name="Levenez F."/>
            <person name="Lund O."/>
            <person name="Moumen B."/>
            <person name="Le Paslier D."/>
            <person name="Pons N."/>
            <person name="Pedersen O."/>
            <person name="Prifti E."/>
            <person name="Qin J."/>
            <person name="Raes J."/>
            <person name="Tap J."/>
            <person name="Tims S."/>
            <person name="Ussery D.W."/>
            <person name="Yamada T."/>
            <person name="MetaHit consortium"/>
            <person name="Renault P."/>
            <person name="Sicheritz-Ponten T."/>
            <person name="Bork P."/>
            <person name="Wang J."/>
            <person name="Brunak S."/>
            <person name="Ehrlich S.D."/>
        </authorList>
    </citation>
    <scope>NUCLEOTIDE SEQUENCE [LARGE SCALE GENOMIC DNA]</scope>
</reference>
<evidence type="ECO:0000256" key="2">
    <source>
        <dbReference type="ARBA" id="ARBA00022737"/>
    </source>
</evidence>
<keyword evidence="2" id="KW-0677">Repeat</keyword>
<dbReference type="GO" id="GO:0016740">
    <property type="term" value="F:transferase activity"/>
    <property type="evidence" value="ECO:0007669"/>
    <property type="project" value="UniProtKB-KW"/>
</dbReference>
<dbReference type="InterPro" id="IPR018357">
    <property type="entry name" value="Hexapep_transf_CS"/>
</dbReference>
<sequence length="604" mass="68166">MKIATLGSRIIDDAVVSSKAGNHNDNIKRIVGISLFSINSDSLFNENERWNIKEKNSYRKNILTMDLNKSIMQILAKTRYERLFIDFADSAGDIWQCTLTDGRIFRCTYNGIFRNNITYIKESIIAKSKCSIKNEVIIKPLEWNDAELTAEVTRLASEFLALDVSRTVLFNPYIPFRYKVDNSINNSPFPQKVSDINAFSERCFKKLCDIMHCQMINRTDFVLGGSRYNDVGGLSYTQEYYDYLNRCVDSAQTAELENTYIHQLQSSVEMCLLNNDSNKIKTLNGSRKLILICESEEVYDYCKEELCIPCTSYIKYSDAVTKKQCLCHKLSKLHGKYDEYFIVIAHLTRDSAILKLLWEIGFTQPFGCYVPSVDEFCLNNFKGSFSDIYHNMATIKSEHVQAHFSAHASEITIHENCNFNQRLLAFVRNSSVLTFGKDIRADKLSTSCFDCSEISIGDSSTFADNCFIVTGTPFTNIDIGRDCMFSSKITCLGGDGHAIFDIDSGDRINLNPDNVRSGKLSINIGSHVWVGYQAFIMSGADIGSGTVIGARTLVSKPIPNNVIAAGKPAAVIKKDVTWRRDPFSHNIYDNPDSLEAEFIKRTGE</sequence>
<gene>
    <name evidence="3" type="ORF">BN656_00436</name>
</gene>
<dbReference type="PANTHER" id="PTHR23416:SF78">
    <property type="entry name" value="LIPOPOLYSACCHARIDE BIOSYNTHESIS O-ACETYL TRANSFERASE WBBJ-RELATED"/>
    <property type="match status" value="1"/>
</dbReference>